<evidence type="ECO:0000256" key="3">
    <source>
        <dbReference type="ARBA" id="ARBA00022679"/>
    </source>
</evidence>
<comment type="subcellular location">
    <subcellularLocation>
        <location evidence="6">Cytoplasm</location>
    </subcellularLocation>
</comment>
<dbReference type="EMBL" id="FOYX01000001">
    <property type="protein sequence ID" value="SFR62464.1"/>
    <property type="molecule type" value="Genomic_DNA"/>
</dbReference>
<dbReference type="Proteomes" id="UP000199462">
    <property type="component" value="Unassembled WGS sequence"/>
</dbReference>
<feature type="domain" description="Methyltransferase small" evidence="7">
    <location>
        <begin position="34"/>
        <end position="127"/>
    </location>
</feature>
<dbReference type="InterPro" id="IPR007848">
    <property type="entry name" value="Small_mtfrase_dom"/>
</dbReference>
<dbReference type="Gene3D" id="3.40.50.150">
    <property type="entry name" value="Vaccinia Virus protein VP39"/>
    <property type="match status" value="1"/>
</dbReference>
<keyword evidence="2 6" id="KW-0489">Methyltransferase</keyword>
<dbReference type="RefSeq" id="WP_091902122.1">
    <property type="nucleotide sequence ID" value="NZ_CAXBNS010000006.1"/>
</dbReference>
<evidence type="ECO:0000256" key="6">
    <source>
        <dbReference type="HAMAP-Rule" id="MF_01872"/>
    </source>
</evidence>
<dbReference type="InterPro" id="IPR022882">
    <property type="entry name" value="tRNA_adenine-N6_MeTrfase"/>
</dbReference>
<gene>
    <name evidence="8" type="ORF">SAMN04488010_1219</name>
</gene>
<evidence type="ECO:0000259" key="7">
    <source>
        <dbReference type="Pfam" id="PF05175"/>
    </source>
</evidence>
<keyword evidence="3 6" id="KW-0808">Transferase</keyword>
<dbReference type="PANTHER" id="PTHR47739:SF1">
    <property type="entry name" value="TRNA1(VAL) (ADENINE(37)-N6)-METHYLTRANSFERASE"/>
    <property type="match status" value="1"/>
</dbReference>
<evidence type="ECO:0000256" key="5">
    <source>
        <dbReference type="ARBA" id="ARBA00022694"/>
    </source>
</evidence>
<comment type="catalytic activity">
    <reaction evidence="6">
        <text>adenosine(37) in tRNA1(Val) + S-adenosyl-L-methionine = N(6)-methyladenosine(37) in tRNA1(Val) + S-adenosyl-L-homocysteine + H(+)</text>
        <dbReference type="Rhea" id="RHEA:43160"/>
        <dbReference type="Rhea" id="RHEA-COMP:10369"/>
        <dbReference type="Rhea" id="RHEA-COMP:10370"/>
        <dbReference type="ChEBI" id="CHEBI:15378"/>
        <dbReference type="ChEBI" id="CHEBI:57856"/>
        <dbReference type="ChEBI" id="CHEBI:59789"/>
        <dbReference type="ChEBI" id="CHEBI:74411"/>
        <dbReference type="ChEBI" id="CHEBI:74449"/>
        <dbReference type="EC" id="2.1.1.223"/>
    </reaction>
</comment>
<dbReference type="GO" id="GO:0016430">
    <property type="term" value="F:tRNA (adenine-N6)-methyltransferase activity"/>
    <property type="evidence" value="ECO:0007669"/>
    <property type="project" value="UniProtKB-UniRule"/>
</dbReference>
<protein>
    <recommendedName>
        <fullName evidence="6">tRNA1(Val) (adenine(37)-N6)-methyltransferase</fullName>
        <ecNumber evidence="6">2.1.1.223</ecNumber>
    </recommendedName>
    <alternativeName>
        <fullName evidence="6">tRNA m6A37 methyltransferase</fullName>
    </alternativeName>
</protein>
<dbReference type="InterPro" id="IPR002052">
    <property type="entry name" value="DNA_methylase_N6_adenine_CS"/>
</dbReference>
<dbReference type="GO" id="GO:0003676">
    <property type="term" value="F:nucleic acid binding"/>
    <property type="evidence" value="ECO:0007669"/>
    <property type="project" value="InterPro"/>
</dbReference>
<keyword evidence="1 6" id="KW-0963">Cytoplasm</keyword>
<accession>A0A1I6I733</accession>
<evidence type="ECO:0000256" key="4">
    <source>
        <dbReference type="ARBA" id="ARBA00022691"/>
    </source>
</evidence>
<proteinExistence type="inferred from homology"/>
<dbReference type="GO" id="GO:0005737">
    <property type="term" value="C:cytoplasm"/>
    <property type="evidence" value="ECO:0007669"/>
    <property type="project" value="UniProtKB-SubCell"/>
</dbReference>
<dbReference type="EC" id="2.1.1.223" evidence="6"/>
<name>A0A1I6I733_9FLAO</name>
<dbReference type="STRING" id="440514.SAMN04488010_1219"/>
<keyword evidence="4 6" id="KW-0949">S-adenosyl-L-methionine</keyword>
<dbReference type="GO" id="GO:0008033">
    <property type="term" value="P:tRNA processing"/>
    <property type="evidence" value="ECO:0007669"/>
    <property type="project" value="UniProtKB-UniRule"/>
</dbReference>
<dbReference type="PROSITE" id="PS00092">
    <property type="entry name" value="N6_MTASE"/>
    <property type="match status" value="1"/>
</dbReference>
<dbReference type="HAMAP" id="MF_01872">
    <property type="entry name" value="tRNA_methyltr_YfiC"/>
    <property type="match status" value="1"/>
</dbReference>
<evidence type="ECO:0000313" key="8">
    <source>
        <dbReference type="EMBL" id="SFR62464.1"/>
    </source>
</evidence>
<dbReference type="InterPro" id="IPR029063">
    <property type="entry name" value="SAM-dependent_MTases_sf"/>
</dbReference>
<comment type="similarity">
    <text evidence="6">Belongs to the methyltransferase superfamily. tRNA (adenine-N(6)-)-methyltransferase family.</text>
</comment>
<dbReference type="AlphaFoldDB" id="A0A1I6I733"/>
<keyword evidence="5 6" id="KW-0819">tRNA processing</keyword>
<evidence type="ECO:0000313" key="9">
    <source>
        <dbReference type="Proteomes" id="UP000199462"/>
    </source>
</evidence>
<dbReference type="Pfam" id="PF05175">
    <property type="entry name" value="MTS"/>
    <property type="match status" value="1"/>
</dbReference>
<dbReference type="SUPFAM" id="SSF53335">
    <property type="entry name" value="S-adenosyl-L-methionine-dependent methyltransferases"/>
    <property type="match status" value="1"/>
</dbReference>
<dbReference type="PANTHER" id="PTHR47739">
    <property type="entry name" value="TRNA1(VAL) (ADENINE(37)-N6)-METHYLTRANSFERASE"/>
    <property type="match status" value="1"/>
</dbReference>
<keyword evidence="9" id="KW-1185">Reference proteome</keyword>
<reference evidence="9" key="1">
    <citation type="submission" date="2016-10" db="EMBL/GenBank/DDBJ databases">
        <authorList>
            <person name="Varghese N."/>
            <person name="Submissions S."/>
        </authorList>
    </citation>
    <scope>NUCLEOTIDE SEQUENCE [LARGE SCALE GENOMIC DNA]</scope>
    <source>
        <strain evidence="9">DSM 19891</strain>
    </source>
</reference>
<dbReference type="PRINTS" id="PR00507">
    <property type="entry name" value="N12N6MTFRASE"/>
</dbReference>
<evidence type="ECO:0000256" key="1">
    <source>
        <dbReference type="ARBA" id="ARBA00022490"/>
    </source>
</evidence>
<dbReference type="InterPro" id="IPR050210">
    <property type="entry name" value="tRNA_Adenine-N(6)_MTase"/>
</dbReference>
<sequence length="237" mass="26680">MSELFKFKQFEINQDRCAMKIGTDGVLLGAWANLDNAPETILDIGTGTGVIALMLAQRGAAEVIDAIEIDAAAYEQCVDNFELSPWGDRLYCYHAGLDEFVDEIDDKYDLIVCNPPFYSETVTSGNLQRDQARQNEFLPFSELLEGVSKLLSDNGTFATIIPFKEKESFLKMATELGLFVNECLHVKGNPTAEIKRTLLSFSRNDSPSKVTDLIIETDRHVYTTEYVELTKDFYLKM</sequence>
<dbReference type="GO" id="GO:0032259">
    <property type="term" value="P:methylation"/>
    <property type="evidence" value="ECO:0007669"/>
    <property type="project" value="UniProtKB-KW"/>
</dbReference>
<organism evidence="8 9">
    <name type="scientific">Maribacter stanieri</name>
    <dbReference type="NCBI Taxonomy" id="440514"/>
    <lineage>
        <taxon>Bacteria</taxon>
        <taxon>Pseudomonadati</taxon>
        <taxon>Bacteroidota</taxon>
        <taxon>Flavobacteriia</taxon>
        <taxon>Flavobacteriales</taxon>
        <taxon>Flavobacteriaceae</taxon>
        <taxon>Maribacter</taxon>
    </lineage>
</organism>
<dbReference type="CDD" id="cd02440">
    <property type="entry name" value="AdoMet_MTases"/>
    <property type="match status" value="1"/>
</dbReference>
<evidence type="ECO:0000256" key="2">
    <source>
        <dbReference type="ARBA" id="ARBA00022603"/>
    </source>
</evidence>
<comment type="function">
    <text evidence="6">Specifically methylates the adenine in position 37 of tRNA(1)(Val) (anticodon cmo5UAC).</text>
</comment>